<organism evidence="1 2">
    <name type="scientific">Penicillium oxalicum (strain 114-2 / CGMCC 5302)</name>
    <name type="common">Penicillium decumbens</name>
    <dbReference type="NCBI Taxonomy" id="933388"/>
    <lineage>
        <taxon>Eukaryota</taxon>
        <taxon>Fungi</taxon>
        <taxon>Dikarya</taxon>
        <taxon>Ascomycota</taxon>
        <taxon>Pezizomycotina</taxon>
        <taxon>Eurotiomycetes</taxon>
        <taxon>Eurotiomycetidae</taxon>
        <taxon>Eurotiales</taxon>
        <taxon>Aspergillaceae</taxon>
        <taxon>Penicillium</taxon>
    </lineage>
</organism>
<dbReference type="EMBL" id="KB644408">
    <property type="protein sequence ID" value="EPS25226.1"/>
    <property type="molecule type" value="Genomic_DNA"/>
</dbReference>
<evidence type="ECO:0000313" key="2">
    <source>
        <dbReference type="Proteomes" id="UP000019376"/>
    </source>
</evidence>
<dbReference type="Proteomes" id="UP000019376">
    <property type="component" value="Unassembled WGS sequence"/>
</dbReference>
<proteinExistence type="predicted"/>
<evidence type="ECO:0000313" key="1">
    <source>
        <dbReference type="EMBL" id="EPS25226.1"/>
    </source>
</evidence>
<protein>
    <submittedName>
        <fullName evidence="1">Uncharacterized protein</fullName>
    </submittedName>
</protein>
<sequence>MNLSRSYSTLSRARKGMRKMVLGSPIAATILTQLNGGQMCIGIGKRWDCYTWTLSRSDRTASTHLTAPHRDPDDHEDLLLCGLIFFSLNGSHRAKGKEQRYKLPCELHMSKASIQGNKVK</sequence>
<accession>S7Z974</accession>
<name>S7Z974_PENO1</name>
<reference evidence="1 2" key="1">
    <citation type="journal article" date="2013" name="PLoS ONE">
        <title>Genomic and secretomic analyses reveal unique features of the lignocellulolytic enzyme system of Penicillium decumbens.</title>
        <authorList>
            <person name="Liu G."/>
            <person name="Zhang L."/>
            <person name="Wei X."/>
            <person name="Zou G."/>
            <person name="Qin Y."/>
            <person name="Ma L."/>
            <person name="Li J."/>
            <person name="Zheng H."/>
            <person name="Wang S."/>
            <person name="Wang C."/>
            <person name="Xun L."/>
            <person name="Zhao G.-P."/>
            <person name="Zhou Z."/>
            <person name="Qu Y."/>
        </authorList>
    </citation>
    <scope>NUCLEOTIDE SEQUENCE [LARGE SCALE GENOMIC DNA]</scope>
    <source>
        <strain evidence="2">114-2 / CGMCC 5302</strain>
    </source>
</reference>
<keyword evidence="2" id="KW-1185">Reference proteome</keyword>
<dbReference type="AlphaFoldDB" id="S7Z974"/>
<gene>
    <name evidence="1" type="ORF">PDE_00158</name>
</gene>
<dbReference type="HOGENOM" id="CLU_2050428_0_0_1"/>